<keyword evidence="2" id="KW-1185">Reference proteome</keyword>
<evidence type="ECO:0000313" key="2">
    <source>
        <dbReference type="Proteomes" id="UP001055117"/>
    </source>
</evidence>
<protein>
    <submittedName>
        <fullName evidence="1">Uncharacterized protein</fullName>
    </submittedName>
</protein>
<dbReference type="Proteomes" id="UP001055117">
    <property type="component" value="Unassembled WGS sequence"/>
</dbReference>
<reference evidence="1 2" key="1">
    <citation type="journal article" date="2021" name="Front. Microbiol.">
        <title>Comprehensive Comparative Genomics and Phenotyping of Methylobacterium Species.</title>
        <authorList>
            <person name="Alessa O."/>
            <person name="Ogura Y."/>
            <person name="Fujitani Y."/>
            <person name="Takami H."/>
            <person name="Hayashi T."/>
            <person name="Sahin N."/>
            <person name="Tani A."/>
        </authorList>
    </citation>
    <scope>NUCLEOTIDE SEQUENCE [LARGE SCALE GENOMIC DNA]</scope>
    <source>
        <strain evidence="1 2">DSM 23679</strain>
    </source>
</reference>
<evidence type="ECO:0000313" key="1">
    <source>
        <dbReference type="EMBL" id="GJD43964.1"/>
    </source>
</evidence>
<dbReference type="EMBL" id="BPQG01000026">
    <property type="protein sequence ID" value="GJD43964.1"/>
    <property type="molecule type" value="Genomic_DNA"/>
</dbReference>
<accession>A0ABQ4QFD4</accession>
<dbReference type="RefSeq" id="WP_238272000.1">
    <property type="nucleotide sequence ID" value="NZ_BPQG01000026.1"/>
</dbReference>
<gene>
    <name evidence="1" type="ORF">AFCDBAGC_1826</name>
</gene>
<proteinExistence type="predicted"/>
<sequence length="87" mass="9078">MTRTASFLANVLGRSVSLLPVKSVLGIRRQGNGNFAVTLFHEYADGKRAGSDLGMNFRSVADASEFASSQAKQHGAPVVVLASAKAA</sequence>
<name>A0ABQ4QFD4_9HYPH</name>
<organism evidence="1 2">
    <name type="scientific">Methylobacterium cerastii</name>
    <dbReference type="NCBI Taxonomy" id="932741"/>
    <lineage>
        <taxon>Bacteria</taxon>
        <taxon>Pseudomonadati</taxon>
        <taxon>Pseudomonadota</taxon>
        <taxon>Alphaproteobacteria</taxon>
        <taxon>Hyphomicrobiales</taxon>
        <taxon>Methylobacteriaceae</taxon>
        <taxon>Methylobacterium</taxon>
    </lineage>
</organism>
<comment type="caution">
    <text evidence="1">The sequence shown here is derived from an EMBL/GenBank/DDBJ whole genome shotgun (WGS) entry which is preliminary data.</text>
</comment>